<dbReference type="EMBL" id="CP002213">
    <property type="protein sequence ID" value="AKA44265.1"/>
    <property type="molecule type" value="Genomic_DNA"/>
</dbReference>
<evidence type="ECO:0000313" key="2">
    <source>
        <dbReference type="EMBL" id="AKA44265.1"/>
    </source>
</evidence>
<evidence type="ECO:0008006" key="4">
    <source>
        <dbReference type="Google" id="ProtNLM"/>
    </source>
</evidence>
<dbReference type="KEGG" id="ppm:PPSC2_14345"/>
<keyword evidence="1" id="KW-0472">Membrane</keyword>
<keyword evidence="1" id="KW-0812">Transmembrane</keyword>
<gene>
    <name evidence="2" type="ORF">PPSC2_14345</name>
</gene>
<dbReference type="OrthoDB" id="1707123at2"/>
<sequence length="260" mass="28639">MDTEFSKSEASFKGAHHSQNDVNGAIGLLGTSSHKNGPSKNSNAPTGVWKVGRLSMGLFLVLLGGVTFASRFWGAGILDQALTWWPVVFVLLGLEILMYTAWKGTRERIRYDLFSMFITAVLVFCCIGFALVSSLGITPQVREIMSSVQETRILPDWHEKLPAGVTKVIVQGEDPYAVKIDATTSPEVHVFGSYVYTGNEDDFKGTELYQTKHIGDTLYVLLSQVPTRFMQTHHQLDVTIAVPEGIAVTVRDSQGNVIEK</sequence>
<feature type="transmembrane region" description="Helical" evidence="1">
    <location>
        <begin position="58"/>
        <end position="78"/>
    </location>
</feature>
<evidence type="ECO:0000256" key="1">
    <source>
        <dbReference type="SAM" id="Phobius"/>
    </source>
</evidence>
<accession>A0A0D5ZBW0</accession>
<dbReference type="eggNOG" id="COG3595">
    <property type="taxonomic scope" value="Bacteria"/>
</dbReference>
<dbReference type="RefSeq" id="WP_014599976.1">
    <property type="nucleotide sequence ID" value="NC_014622.2"/>
</dbReference>
<name>A0A0D5ZBW0_PAEPS</name>
<dbReference type="AlphaFoldDB" id="A0A0D5ZBW0"/>
<feature type="transmembrane region" description="Helical" evidence="1">
    <location>
        <begin position="84"/>
        <end position="102"/>
    </location>
</feature>
<reference evidence="2 3" key="1">
    <citation type="journal article" date="2011" name="J. Bacteriol.">
        <title>Complete genome sequence of Paenibacillus polymyxa SC2, a strain of plant growth-promoting Rhizobacterium with broad-spectrum antimicrobial activity.</title>
        <authorList>
            <person name="Ma M."/>
            <person name="Wang C."/>
            <person name="Ding Y."/>
            <person name="Li L."/>
            <person name="Shen D."/>
            <person name="Jiang X."/>
            <person name="Guan D."/>
            <person name="Cao F."/>
            <person name="Chen H."/>
            <person name="Feng R."/>
            <person name="Wang X."/>
            <person name="Ge Y."/>
            <person name="Yao L."/>
            <person name="Bing X."/>
            <person name="Yang X."/>
            <person name="Li J."/>
            <person name="Du B."/>
        </authorList>
    </citation>
    <scope>NUCLEOTIDE SEQUENCE [LARGE SCALE GENOMIC DNA]</scope>
    <source>
        <strain evidence="2 3">SC2</strain>
    </source>
</reference>
<proteinExistence type="predicted"/>
<protein>
    <recommendedName>
        <fullName evidence="4">DUF5668 domain-containing protein</fullName>
    </recommendedName>
</protein>
<feature type="transmembrane region" description="Helical" evidence="1">
    <location>
        <begin position="114"/>
        <end position="137"/>
    </location>
</feature>
<dbReference type="Proteomes" id="UP000006868">
    <property type="component" value="Chromosome"/>
</dbReference>
<evidence type="ECO:0000313" key="3">
    <source>
        <dbReference type="Proteomes" id="UP000006868"/>
    </source>
</evidence>
<dbReference type="HOGENOM" id="CLU_093456_0_0_9"/>
<dbReference type="STRING" id="1406.LK13_02005"/>
<dbReference type="PATRIC" id="fig|886882.15.peg.3062"/>
<keyword evidence="1" id="KW-1133">Transmembrane helix</keyword>
<organism evidence="2 3">
    <name type="scientific">Paenibacillus polymyxa (strain SC2)</name>
    <name type="common">Bacillus polymyxa</name>
    <dbReference type="NCBI Taxonomy" id="886882"/>
    <lineage>
        <taxon>Bacteria</taxon>
        <taxon>Bacillati</taxon>
        <taxon>Bacillota</taxon>
        <taxon>Bacilli</taxon>
        <taxon>Bacillales</taxon>
        <taxon>Paenibacillaceae</taxon>
        <taxon>Paenibacillus</taxon>
    </lineage>
</organism>